<dbReference type="AlphaFoldDB" id="A0AAQ4DIG6"/>
<sequence>ERAVGDRLIAQCMFLAGSKCARPASPIMSATGLFLFCALVFSASLTAAQEKPDEATDERFSPEQKRPFCNAFTGCGGKRSQYRTRNLLSRLRQRVLNEAARSQQRYRHQFAEDVGSRGGFDVDDLRNGAILVNLPGLLRKRRAALVGP</sequence>
<keyword evidence="1" id="KW-0732">Signal</keyword>
<dbReference type="InterPro" id="IPR024276">
    <property type="entry name" value="CCAP"/>
</dbReference>
<evidence type="ECO:0000313" key="3">
    <source>
        <dbReference type="Proteomes" id="UP001321473"/>
    </source>
</evidence>
<keyword evidence="3" id="KW-1185">Reference proteome</keyword>
<dbReference type="Proteomes" id="UP001321473">
    <property type="component" value="Unassembled WGS sequence"/>
</dbReference>
<evidence type="ECO:0000313" key="2">
    <source>
        <dbReference type="EMBL" id="KAK8762256.1"/>
    </source>
</evidence>
<feature type="chain" id="PRO_5042868788" description="Cardioactive peptide" evidence="1">
    <location>
        <begin position="49"/>
        <end position="148"/>
    </location>
</feature>
<accession>A0AAQ4DIG6</accession>
<dbReference type="EMBL" id="JARKHS020030293">
    <property type="protein sequence ID" value="KAK8762256.1"/>
    <property type="molecule type" value="Genomic_DNA"/>
</dbReference>
<evidence type="ECO:0008006" key="4">
    <source>
        <dbReference type="Google" id="ProtNLM"/>
    </source>
</evidence>
<proteinExistence type="predicted"/>
<feature type="signal peptide" evidence="1">
    <location>
        <begin position="1"/>
        <end position="48"/>
    </location>
</feature>
<organism evidence="2 3">
    <name type="scientific">Amblyomma americanum</name>
    <name type="common">Lone star tick</name>
    <dbReference type="NCBI Taxonomy" id="6943"/>
    <lineage>
        <taxon>Eukaryota</taxon>
        <taxon>Metazoa</taxon>
        <taxon>Ecdysozoa</taxon>
        <taxon>Arthropoda</taxon>
        <taxon>Chelicerata</taxon>
        <taxon>Arachnida</taxon>
        <taxon>Acari</taxon>
        <taxon>Parasitiformes</taxon>
        <taxon>Ixodida</taxon>
        <taxon>Ixodoidea</taxon>
        <taxon>Ixodidae</taxon>
        <taxon>Amblyomminae</taxon>
        <taxon>Amblyomma</taxon>
    </lineage>
</organism>
<feature type="non-terminal residue" evidence="2">
    <location>
        <position position="1"/>
    </location>
</feature>
<name>A0AAQ4DIG6_AMBAM</name>
<protein>
    <recommendedName>
        <fullName evidence="4">Cardioactive peptide</fullName>
    </recommendedName>
</protein>
<gene>
    <name evidence="2" type="ORF">V5799_026476</name>
</gene>
<comment type="caution">
    <text evidence="2">The sequence shown here is derived from an EMBL/GenBank/DDBJ whole genome shotgun (WGS) entry which is preliminary data.</text>
</comment>
<dbReference type="Pfam" id="PF11105">
    <property type="entry name" value="CCAP"/>
    <property type="match status" value="1"/>
</dbReference>
<evidence type="ECO:0000256" key="1">
    <source>
        <dbReference type="SAM" id="SignalP"/>
    </source>
</evidence>
<reference evidence="2 3" key="1">
    <citation type="journal article" date="2023" name="Arcadia Sci">
        <title>De novo assembly of a long-read Amblyomma americanum tick genome.</title>
        <authorList>
            <person name="Chou S."/>
            <person name="Poskanzer K.E."/>
            <person name="Rollins M."/>
            <person name="Thuy-Boun P.S."/>
        </authorList>
    </citation>
    <scope>NUCLEOTIDE SEQUENCE [LARGE SCALE GENOMIC DNA]</scope>
    <source>
        <strain evidence="2">F_SG_1</strain>
        <tissue evidence="2">Salivary glands</tissue>
    </source>
</reference>